<proteinExistence type="predicted"/>
<keyword evidence="4" id="KW-1185">Reference proteome</keyword>
<organism evidence="3 4">
    <name type="scientific">Zalerion maritima</name>
    <dbReference type="NCBI Taxonomy" id="339359"/>
    <lineage>
        <taxon>Eukaryota</taxon>
        <taxon>Fungi</taxon>
        <taxon>Dikarya</taxon>
        <taxon>Ascomycota</taxon>
        <taxon>Pezizomycotina</taxon>
        <taxon>Sordariomycetes</taxon>
        <taxon>Lulworthiomycetidae</taxon>
        <taxon>Lulworthiales</taxon>
        <taxon>Lulworthiaceae</taxon>
        <taxon>Zalerion</taxon>
    </lineage>
</organism>
<feature type="region of interest" description="Disordered" evidence="1">
    <location>
        <begin position="11"/>
        <end position="32"/>
    </location>
</feature>
<evidence type="ECO:0000256" key="2">
    <source>
        <dbReference type="SAM" id="Phobius"/>
    </source>
</evidence>
<evidence type="ECO:0000256" key="1">
    <source>
        <dbReference type="SAM" id="MobiDB-lite"/>
    </source>
</evidence>
<keyword evidence="2" id="KW-0472">Membrane</keyword>
<feature type="transmembrane region" description="Helical" evidence="2">
    <location>
        <begin position="51"/>
        <end position="72"/>
    </location>
</feature>
<dbReference type="EMBL" id="JAKWBI020000092">
    <property type="protein sequence ID" value="KAJ2903066.1"/>
    <property type="molecule type" value="Genomic_DNA"/>
</dbReference>
<accession>A0AAD5RSA6</accession>
<comment type="caution">
    <text evidence="3">The sequence shown here is derived from an EMBL/GenBank/DDBJ whole genome shotgun (WGS) entry which is preliminary data.</text>
</comment>
<evidence type="ECO:0000313" key="4">
    <source>
        <dbReference type="Proteomes" id="UP001201980"/>
    </source>
</evidence>
<dbReference type="Proteomes" id="UP001201980">
    <property type="component" value="Unassembled WGS sequence"/>
</dbReference>
<gene>
    <name evidence="3" type="ORF">MKZ38_010487</name>
</gene>
<sequence>MPNVIVFADEGYERGGSGSGSSSSSDGEDSDVITEAETTASAIATLGVKSVAAVVASALAASFGIYAGYMWSGGQWESNDSMKAPFRAVF</sequence>
<keyword evidence="2" id="KW-0812">Transmembrane</keyword>
<keyword evidence="2" id="KW-1133">Transmembrane helix</keyword>
<name>A0AAD5RSA6_9PEZI</name>
<dbReference type="AlphaFoldDB" id="A0AAD5RSA6"/>
<evidence type="ECO:0000313" key="3">
    <source>
        <dbReference type="EMBL" id="KAJ2903066.1"/>
    </source>
</evidence>
<reference evidence="3" key="1">
    <citation type="submission" date="2022-07" db="EMBL/GenBank/DDBJ databases">
        <title>Draft genome sequence of Zalerion maritima ATCC 34329, a (micro)plastics degrading marine fungus.</title>
        <authorList>
            <person name="Paco A."/>
            <person name="Goncalves M.F.M."/>
            <person name="Rocha-Santos T.A.P."/>
            <person name="Alves A."/>
        </authorList>
    </citation>
    <scope>NUCLEOTIDE SEQUENCE</scope>
    <source>
        <strain evidence="3">ATCC 34329</strain>
    </source>
</reference>
<protein>
    <submittedName>
        <fullName evidence="3">Uncharacterized protein</fullName>
    </submittedName>
</protein>